<proteinExistence type="predicted"/>
<sequence>MSKEKKTGDELLGLGRDERLYPEAVEAPSVLPKTKEEELEAVKEQVDALTEANAAILRRNEKLNAKVAHIEDKTGIASEKPPEPQPDWAAGAKMVRIKIPSGVGSGGRGDVYIGLNTKRWQIKRGEWVDVPEYVLEVLDQAV</sequence>
<comment type="caution">
    <text evidence="3">The sequence shown here is derived from an EMBL/GenBank/DDBJ whole genome shotgun (WGS) entry which is preliminary data.</text>
</comment>
<evidence type="ECO:0000313" key="3">
    <source>
        <dbReference type="EMBL" id="PIV86856.1"/>
    </source>
</evidence>
<evidence type="ECO:0000313" key="4">
    <source>
        <dbReference type="Proteomes" id="UP000228497"/>
    </source>
</evidence>
<evidence type="ECO:0000256" key="1">
    <source>
        <dbReference type="SAM" id="Coils"/>
    </source>
</evidence>
<protein>
    <submittedName>
        <fullName evidence="3">Uncharacterized protein</fullName>
    </submittedName>
</protein>
<dbReference type="Proteomes" id="UP000228497">
    <property type="component" value="Unassembled WGS sequence"/>
</dbReference>
<reference evidence="4" key="1">
    <citation type="submission" date="2017-09" db="EMBL/GenBank/DDBJ databases">
        <title>Depth-based differentiation of microbial function through sediment-hosted aquifers and enrichment of novel symbionts in the deep terrestrial subsurface.</title>
        <authorList>
            <person name="Probst A.J."/>
            <person name="Ladd B."/>
            <person name="Jarett J.K."/>
            <person name="Geller-Mcgrath D.E."/>
            <person name="Sieber C.M.K."/>
            <person name="Emerson J.B."/>
            <person name="Anantharaman K."/>
            <person name="Thomas B.C."/>
            <person name="Malmstrom R."/>
            <person name="Stieglmeier M."/>
            <person name="Klingl A."/>
            <person name="Woyke T."/>
            <person name="Ryan C.M."/>
            <person name="Banfield J.F."/>
        </authorList>
    </citation>
    <scope>NUCLEOTIDE SEQUENCE [LARGE SCALE GENOMIC DNA]</scope>
</reference>
<organism evidence="3 4">
    <name type="scientific">Candidatus Kaiserbacteria bacterium CG17_big_fil_post_rev_8_21_14_2_50_51_7</name>
    <dbReference type="NCBI Taxonomy" id="1974613"/>
    <lineage>
        <taxon>Bacteria</taxon>
        <taxon>Candidatus Kaiseribacteriota</taxon>
    </lineage>
</organism>
<evidence type="ECO:0000256" key="2">
    <source>
        <dbReference type="SAM" id="MobiDB-lite"/>
    </source>
</evidence>
<dbReference type="AlphaFoldDB" id="A0A2M7FC84"/>
<accession>A0A2M7FC84</accession>
<keyword evidence="1" id="KW-0175">Coiled coil</keyword>
<feature type="compositionally biased region" description="Basic and acidic residues" evidence="2">
    <location>
        <begin position="1"/>
        <end position="21"/>
    </location>
</feature>
<feature type="non-terminal residue" evidence="3">
    <location>
        <position position="142"/>
    </location>
</feature>
<gene>
    <name evidence="3" type="ORF">COW49_02980</name>
</gene>
<feature type="coiled-coil region" evidence="1">
    <location>
        <begin position="39"/>
        <end position="73"/>
    </location>
</feature>
<name>A0A2M7FC84_9BACT</name>
<feature type="region of interest" description="Disordered" evidence="2">
    <location>
        <begin position="1"/>
        <end position="29"/>
    </location>
</feature>
<dbReference type="EMBL" id="PFFD01000132">
    <property type="protein sequence ID" value="PIV86856.1"/>
    <property type="molecule type" value="Genomic_DNA"/>
</dbReference>